<keyword evidence="2 3" id="KW-0378">Hydrolase</keyword>
<evidence type="ECO:0000256" key="1">
    <source>
        <dbReference type="ARBA" id="ARBA00005964"/>
    </source>
</evidence>
<dbReference type="Proteomes" id="UP000466966">
    <property type="component" value="Unassembled WGS sequence"/>
</dbReference>
<sequence>MDGTGLAASRRVFLAGFSALAASVPLGGLRAADGAMVQTTAGRVRGGMDRGVHVFRGVPYGAPTGGANRWRAPQPRAPWRGVRDASIYGPAAPQHPDQAFDDRPDAARPSEDCLVVNIWTPGPDPQARRPVMVWLHGGGTAVGSGQEYVNDGTNLASRQDVVLVTVNHRLNAFGYLWFDDLAPAGSVDANVGQLDLVAALAWVRDNIANFGGDPGNVTIFGQSGGGGKVSALLAMPAARGLFHKAILQSGFSVTGGNKLAFREVTAKLFDAAGVARGNVDGLRALTTEQVQAAYWTASNGVPLRGSGIVTDGVVLPRDPFDPNLPVPSPDIPLLLGHTAQETTVLFPPPEAFTVSWEGLPALLGGGNALNLYGAAREAGPLVEGFRRLHPQTSPSDIYFAITTAGGMGRNARIVLDKRLAGATAPTYQYLMAWKTHVQDGRLGATHGTELPMVFDTAQQRFGLIGNDQAQFQAMADVVSPMWAQFARTGNPNRPGLPEWPEYRRGERAAMVFDVQSQAFSDPLGPELALIERYY</sequence>
<dbReference type="AlphaFoldDB" id="A0A844YXJ7"/>
<dbReference type="PROSITE" id="PS00122">
    <property type="entry name" value="CARBOXYLESTERASE_B_1"/>
    <property type="match status" value="1"/>
</dbReference>
<evidence type="ECO:0000256" key="2">
    <source>
        <dbReference type="ARBA" id="ARBA00022801"/>
    </source>
</evidence>
<evidence type="ECO:0000259" key="4">
    <source>
        <dbReference type="Pfam" id="PF00135"/>
    </source>
</evidence>
<reference evidence="5 6" key="1">
    <citation type="submission" date="2019-12" db="EMBL/GenBank/DDBJ databases">
        <title>Genomic-based taxomic classification of the family Erythrobacteraceae.</title>
        <authorList>
            <person name="Xu L."/>
        </authorList>
    </citation>
    <scope>NUCLEOTIDE SEQUENCE [LARGE SCALE GENOMIC DNA]</scope>
    <source>
        <strain evidence="5 6">M0322</strain>
    </source>
</reference>
<evidence type="ECO:0000313" key="5">
    <source>
        <dbReference type="EMBL" id="MXO71708.1"/>
    </source>
</evidence>
<dbReference type="InterPro" id="IPR019826">
    <property type="entry name" value="Carboxylesterase_B_AS"/>
</dbReference>
<dbReference type="InterPro" id="IPR002018">
    <property type="entry name" value="CarbesteraseB"/>
</dbReference>
<keyword evidence="3" id="KW-0732">Signal</keyword>
<comment type="similarity">
    <text evidence="1 3">Belongs to the type-B carboxylesterase/lipase family.</text>
</comment>
<feature type="chain" id="PRO_5033105852" description="Carboxylic ester hydrolase" evidence="3">
    <location>
        <begin position="22"/>
        <end position="534"/>
    </location>
</feature>
<dbReference type="EMBL" id="WTYV01000002">
    <property type="protein sequence ID" value="MXO71708.1"/>
    <property type="molecule type" value="Genomic_DNA"/>
</dbReference>
<feature type="domain" description="Carboxylesterase type B" evidence="4">
    <location>
        <begin position="35"/>
        <end position="344"/>
    </location>
</feature>
<proteinExistence type="inferred from homology"/>
<dbReference type="Gene3D" id="3.40.50.1820">
    <property type="entry name" value="alpha/beta hydrolase"/>
    <property type="match status" value="1"/>
</dbReference>
<feature type="signal peptide" evidence="3">
    <location>
        <begin position="1"/>
        <end position="21"/>
    </location>
</feature>
<comment type="caution">
    <text evidence="5">The sequence shown here is derived from an EMBL/GenBank/DDBJ whole genome shotgun (WGS) entry which is preliminary data.</text>
</comment>
<evidence type="ECO:0000256" key="3">
    <source>
        <dbReference type="RuleBase" id="RU361235"/>
    </source>
</evidence>
<dbReference type="InterPro" id="IPR050309">
    <property type="entry name" value="Type-B_Carboxylest/Lipase"/>
</dbReference>
<dbReference type="OrthoDB" id="9775851at2"/>
<gene>
    <name evidence="5" type="ORF">GRI99_08650</name>
</gene>
<keyword evidence="6" id="KW-1185">Reference proteome</keyword>
<evidence type="ECO:0000313" key="6">
    <source>
        <dbReference type="Proteomes" id="UP000466966"/>
    </source>
</evidence>
<dbReference type="EC" id="3.1.1.-" evidence="3"/>
<dbReference type="RefSeq" id="WP_160771596.1">
    <property type="nucleotide sequence ID" value="NZ_WTYV01000002.1"/>
</dbReference>
<protein>
    <recommendedName>
        <fullName evidence="3">Carboxylic ester hydrolase</fullName>
        <ecNumber evidence="3">3.1.1.-</ecNumber>
    </recommendedName>
</protein>
<accession>A0A844YXJ7</accession>
<dbReference type="Pfam" id="PF00135">
    <property type="entry name" value="COesterase"/>
    <property type="match status" value="2"/>
</dbReference>
<dbReference type="GO" id="GO:0016787">
    <property type="term" value="F:hydrolase activity"/>
    <property type="evidence" value="ECO:0007669"/>
    <property type="project" value="UniProtKB-KW"/>
</dbReference>
<dbReference type="PANTHER" id="PTHR11559">
    <property type="entry name" value="CARBOXYLESTERASE"/>
    <property type="match status" value="1"/>
</dbReference>
<feature type="domain" description="Carboxylesterase type B" evidence="4">
    <location>
        <begin position="420"/>
        <end position="515"/>
    </location>
</feature>
<organism evidence="5 6">
    <name type="scientific">Alteraurantiacibacter buctensis</name>
    <dbReference type="NCBI Taxonomy" id="1503981"/>
    <lineage>
        <taxon>Bacteria</taxon>
        <taxon>Pseudomonadati</taxon>
        <taxon>Pseudomonadota</taxon>
        <taxon>Alphaproteobacteria</taxon>
        <taxon>Sphingomonadales</taxon>
        <taxon>Erythrobacteraceae</taxon>
        <taxon>Alteraurantiacibacter</taxon>
    </lineage>
</organism>
<dbReference type="SUPFAM" id="SSF53474">
    <property type="entry name" value="alpha/beta-Hydrolases"/>
    <property type="match status" value="1"/>
</dbReference>
<name>A0A844YXJ7_9SPHN</name>
<dbReference type="InterPro" id="IPR029058">
    <property type="entry name" value="AB_hydrolase_fold"/>
</dbReference>